<protein>
    <submittedName>
        <fullName evidence="3">8-oxo-dGTP pyrophosphatase MutT (NUDIX family)</fullName>
    </submittedName>
</protein>
<dbReference type="Pfam" id="PF00293">
    <property type="entry name" value="NUDIX"/>
    <property type="match status" value="1"/>
</dbReference>
<dbReference type="Proteomes" id="UP000536604">
    <property type="component" value="Unassembled WGS sequence"/>
</dbReference>
<comment type="caution">
    <text evidence="3">The sequence shown here is derived from an EMBL/GenBank/DDBJ whole genome shotgun (WGS) entry which is preliminary data.</text>
</comment>
<feature type="domain" description="Nudix hydrolase" evidence="2">
    <location>
        <begin position="88"/>
        <end position="222"/>
    </location>
</feature>
<reference evidence="3 4" key="1">
    <citation type="submission" date="2020-08" db="EMBL/GenBank/DDBJ databases">
        <title>Genomic Encyclopedia of Type Strains, Phase III (KMG-III): the genomes of soil and plant-associated and newly described type strains.</title>
        <authorList>
            <person name="Whitman W."/>
        </authorList>
    </citation>
    <scope>NUCLEOTIDE SEQUENCE [LARGE SCALE GENOMIC DNA]</scope>
    <source>
        <strain evidence="3 4">CECT 8712</strain>
    </source>
</reference>
<dbReference type="RefSeq" id="WP_184286116.1">
    <property type="nucleotide sequence ID" value="NZ_JACHJO010000001.1"/>
</dbReference>
<dbReference type="EMBL" id="JACHJO010000001">
    <property type="protein sequence ID" value="MBB6118361.1"/>
    <property type="molecule type" value="Genomic_DNA"/>
</dbReference>
<keyword evidence="4" id="KW-1185">Reference proteome</keyword>
<dbReference type="SUPFAM" id="SSF55811">
    <property type="entry name" value="Nudix"/>
    <property type="match status" value="1"/>
</dbReference>
<name>A0A841IPV4_9ACTN</name>
<sequence length="254" mass="27453">MTEPLPAVGLFDVRRLRLVETEAPQLSPEDARARDRVWSRAVRANPHLFDGPVVACAGMAREGDGLVLSWARVTYRHYALRRVPGNTSWLPPLFVSVVQPTCGGHVLVGRMSPSTAAPGRWQLPGGSAEPPADGGALDEGALRSHAARELEEEAGTRLDPEDLRLWAVSRGENRSVGLFYLAPPRSAAELRESFEAATEAERASGRAPELDRIAFVASPADLSDLEGPHVAYLEHVVRRCWGCGGLPSGVRSAR</sequence>
<evidence type="ECO:0000256" key="1">
    <source>
        <dbReference type="SAM" id="MobiDB-lite"/>
    </source>
</evidence>
<proteinExistence type="predicted"/>
<dbReference type="InterPro" id="IPR000086">
    <property type="entry name" value="NUDIX_hydrolase_dom"/>
</dbReference>
<dbReference type="AlphaFoldDB" id="A0A841IPV4"/>
<accession>A0A841IPV4</accession>
<feature type="region of interest" description="Disordered" evidence="1">
    <location>
        <begin position="117"/>
        <end position="138"/>
    </location>
</feature>
<evidence type="ECO:0000259" key="2">
    <source>
        <dbReference type="PROSITE" id="PS51462"/>
    </source>
</evidence>
<dbReference type="Gene3D" id="3.90.79.10">
    <property type="entry name" value="Nucleoside Triphosphate Pyrophosphohydrolase"/>
    <property type="match status" value="1"/>
</dbReference>
<dbReference type="PROSITE" id="PS51462">
    <property type="entry name" value="NUDIX"/>
    <property type="match status" value="1"/>
</dbReference>
<evidence type="ECO:0000313" key="3">
    <source>
        <dbReference type="EMBL" id="MBB6118361.1"/>
    </source>
</evidence>
<gene>
    <name evidence="3" type="ORF">FHS13_000289</name>
</gene>
<organism evidence="3 4">
    <name type="scientific">Nocardiopsis algeriensis</name>
    <dbReference type="NCBI Taxonomy" id="1478215"/>
    <lineage>
        <taxon>Bacteria</taxon>
        <taxon>Bacillati</taxon>
        <taxon>Actinomycetota</taxon>
        <taxon>Actinomycetes</taxon>
        <taxon>Streptosporangiales</taxon>
        <taxon>Nocardiopsidaceae</taxon>
        <taxon>Nocardiopsis</taxon>
    </lineage>
</organism>
<dbReference type="InterPro" id="IPR015797">
    <property type="entry name" value="NUDIX_hydrolase-like_dom_sf"/>
</dbReference>
<evidence type="ECO:0000313" key="4">
    <source>
        <dbReference type="Proteomes" id="UP000536604"/>
    </source>
</evidence>